<keyword evidence="5 8" id="KW-0812">Transmembrane</keyword>
<evidence type="ECO:0000256" key="5">
    <source>
        <dbReference type="ARBA" id="ARBA00022692"/>
    </source>
</evidence>
<evidence type="ECO:0000256" key="6">
    <source>
        <dbReference type="ARBA" id="ARBA00022989"/>
    </source>
</evidence>
<comment type="subunit">
    <text evidence="3 8">Homodimer and heterodimers.</text>
</comment>
<protein>
    <recommendedName>
        <fullName evidence="8">CASP-like protein</fullName>
    </recommendedName>
</protein>
<dbReference type="NCBIfam" id="TIGR01569">
    <property type="entry name" value="A_tha_TIGR01569"/>
    <property type="match status" value="2"/>
</dbReference>
<feature type="transmembrane region" description="Helical" evidence="8">
    <location>
        <begin position="65"/>
        <end position="90"/>
    </location>
</feature>
<keyword evidence="7 8" id="KW-0472">Membrane</keyword>
<feature type="transmembrane region" description="Helical" evidence="8">
    <location>
        <begin position="102"/>
        <end position="122"/>
    </location>
</feature>
<evidence type="ECO:0000256" key="7">
    <source>
        <dbReference type="ARBA" id="ARBA00023136"/>
    </source>
</evidence>
<dbReference type="Proteomes" id="UP000245207">
    <property type="component" value="Unassembled WGS sequence"/>
</dbReference>
<comment type="similarity">
    <text evidence="2 8">Belongs to the Casparian strip membrane proteins (CASP) family.</text>
</comment>
<dbReference type="InterPro" id="IPR006459">
    <property type="entry name" value="CASP/CASPL"/>
</dbReference>
<feature type="transmembrane region" description="Helical" evidence="8">
    <location>
        <begin position="293"/>
        <end position="312"/>
    </location>
</feature>
<dbReference type="STRING" id="35608.A0A2U1QEY2"/>
<dbReference type="OrthoDB" id="1926504at2759"/>
<dbReference type="PANTHER" id="PTHR36488:SF8">
    <property type="entry name" value="CASP-LIKE PROTEIN 1U1"/>
    <property type="match status" value="1"/>
</dbReference>
<feature type="domain" description="Casparian strip membrane protein" evidence="9">
    <location>
        <begin position="152"/>
        <end position="301"/>
    </location>
</feature>
<dbReference type="InterPro" id="IPR006702">
    <property type="entry name" value="CASP_dom"/>
</dbReference>
<accession>A0A2U1QEY2</accession>
<comment type="subcellular location">
    <subcellularLocation>
        <location evidence="1 8">Cell membrane</location>
        <topology evidence="1 8">Multi-pass membrane protein</topology>
    </subcellularLocation>
</comment>
<reference evidence="10 11" key="1">
    <citation type="journal article" date="2018" name="Mol. Plant">
        <title>The genome of Artemisia annua provides insight into the evolution of Asteraceae family and artemisinin biosynthesis.</title>
        <authorList>
            <person name="Shen Q."/>
            <person name="Zhang L."/>
            <person name="Liao Z."/>
            <person name="Wang S."/>
            <person name="Yan T."/>
            <person name="Shi P."/>
            <person name="Liu M."/>
            <person name="Fu X."/>
            <person name="Pan Q."/>
            <person name="Wang Y."/>
            <person name="Lv Z."/>
            <person name="Lu X."/>
            <person name="Zhang F."/>
            <person name="Jiang W."/>
            <person name="Ma Y."/>
            <person name="Chen M."/>
            <person name="Hao X."/>
            <person name="Li L."/>
            <person name="Tang Y."/>
            <person name="Lv G."/>
            <person name="Zhou Y."/>
            <person name="Sun X."/>
            <person name="Brodelius P.E."/>
            <person name="Rose J.K.C."/>
            <person name="Tang K."/>
        </authorList>
    </citation>
    <scope>NUCLEOTIDE SEQUENCE [LARGE SCALE GENOMIC DNA]</scope>
    <source>
        <strain evidence="11">cv. Huhao1</strain>
        <tissue evidence="10">Leaf</tissue>
    </source>
</reference>
<evidence type="ECO:0000256" key="2">
    <source>
        <dbReference type="ARBA" id="ARBA00007651"/>
    </source>
</evidence>
<sequence length="319" mass="34792">MEIPVKWSGSAKNHGVLDAVLRMLVCVTGLAAIIVIVTSKQSRMLPVSPTMVINIDAKYNQSPAYIYYVSALTVACFYSIITATSSILALKKIGGSSEKLQSRFAMLDTFLSIYILLAMVPIDTKPPSHVAYDMETTIQWSEPQKDGAKNHGVVDATLRAVLFASTNVALIAMVTSKETKMIPISPTMKVPLDASFDQSPAYIYYVSALSVACLYSIITCLSSVLALMKKGGNVMKLQFYLEILDSLFFGIVASATGAAAAVGYIAIKGNSHSRWSKFCNIYHSFCHQMEVSVFMSVISSLALLLLVCHSFYRNKIAMK</sequence>
<feature type="domain" description="Casparian strip membrane protein" evidence="9">
    <location>
        <begin position="15"/>
        <end position="113"/>
    </location>
</feature>
<name>A0A2U1QEY2_ARTAN</name>
<evidence type="ECO:0000313" key="10">
    <source>
        <dbReference type="EMBL" id="PWA96523.1"/>
    </source>
</evidence>
<dbReference type="PANTHER" id="PTHR36488">
    <property type="entry name" value="CASP-LIKE PROTEIN 1U1"/>
    <property type="match status" value="1"/>
</dbReference>
<dbReference type="EMBL" id="PKPP01000173">
    <property type="protein sequence ID" value="PWA96523.1"/>
    <property type="molecule type" value="Genomic_DNA"/>
</dbReference>
<evidence type="ECO:0000256" key="8">
    <source>
        <dbReference type="RuleBase" id="RU361233"/>
    </source>
</evidence>
<evidence type="ECO:0000256" key="4">
    <source>
        <dbReference type="ARBA" id="ARBA00022475"/>
    </source>
</evidence>
<keyword evidence="4 8" id="KW-1003">Cell membrane</keyword>
<dbReference type="GO" id="GO:0005886">
    <property type="term" value="C:plasma membrane"/>
    <property type="evidence" value="ECO:0007669"/>
    <property type="project" value="UniProtKB-SubCell"/>
</dbReference>
<feature type="transmembrane region" description="Helical" evidence="8">
    <location>
        <begin position="239"/>
        <end position="267"/>
    </location>
</feature>
<comment type="caution">
    <text evidence="8">Lacks conserved residue(s) required for the propagation of feature annotation.</text>
</comment>
<proteinExistence type="inferred from homology"/>
<evidence type="ECO:0000313" key="11">
    <source>
        <dbReference type="Proteomes" id="UP000245207"/>
    </source>
</evidence>
<comment type="caution">
    <text evidence="10">The sequence shown here is derived from an EMBL/GenBank/DDBJ whole genome shotgun (WGS) entry which is preliminary data.</text>
</comment>
<feature type="transmembrane region" description="Helical" evidence="8">
    <location>
        <begin position="202"/>
        <end position="227"/>
    </location>
</feature>
<dbReference type="InterPro" id="IPR044173">
    <property type="entry name" value="CASPL"/>
</dbReference>
<evidence type="ECO:0000259" key="9">
    <source>
        <dbReference type="Pfam" id="PF04535"/>
    </source>
</evidence>
<evidence type="ECO:0000256" key="3">
    <source>
        <dbReference type="ARBA" id="ARBA00011489"/>
    </source>
</evidence>
<feature type="transmembrane region" description="Helical" evidence="8">
    <location>
        <begin position="20"/>
        <end position="39"/>
    </location>
</feature>
<gene>
    <name evidence="10" type="ORF">CTI12_AA027840</name>
</gene>
<keyword evidence="11" id="KW-1185">Reference proteome</keyword>
<organism evidence="10 11">
    <name type="scientific">Artemisia annua</name>
    <name type="common">Sweet wormwood</name>
    <dbReference type="NCBI Taxonomy" id="35608"/>
    <lineage>
        <taxon>Eukaryota</taxon>
        <taxon>Viridiplantae</taxon>
        <taxon>Streptophyta</taxon>
        <taxon>Embryophyta</taxon>
        <taxon>Tracheophyta</taxon>
        <taxon>Spermatophyta</taxon>
        <taxon>Magnoliopsida</taxon>
        <taxon>eudicotyledons</taxon>
        <taxon>Gunneridae</taxon>
        <taxon>Pentapetalae</taxon>
        <taxon>asterids</taxon>
        <taxon>campanulids</taxon>
        <taxon>Asterales</taxon>
        <taxon>Asteraceae</taxon>
        <taxon>Asteroideae</taxon>
        <taxon>Anthemideae</taxon>
        <taxon>Artemisiinae</taxon>
        <taxon>Artemisia</taxon>
    </lineage>
</organism>
<dbReference type="Pfam" id="PF04535">
    <property type="entry name" value="CASP_dom"/>
    <property type="match status" value="2"/>
</dbReference>
<dbReference type="AlphaFoldDB" id="A0A2U1QEY2"/>
<evidence type="ECO:0000256" key="1">
    <source>
        <dbReference type="ARBA" id="ARBA00004651"/>
    </source>
</evidence>
<keyword evidence="6 8" id="KW-1133">Transmembrane helix</keyword>